<dbReference type="AlphaFoldDB" id="A0A0F9VFK4"/>
<dbReference type="Pfam" id="PF01370">
    <property type="entry name" value="Epimerase"/>
    <property type="match status" value="1"/>
</dbReference>
<proteinExistence type="inferred from homology"/>
<dbReference type="SUPFAM" id="SSF51735">
    <property type="entry name" value="NAD(P)-binding Rossmann-fold domains"/>
    <property type="match status" value="1"/>
</dbReference>
<gene>
    <name evidence="3" type="ORF">LCGC14_0411680</name>
</gene>
<dbReference type="InterPro" id="IPR001509">
    <property type="entry name" value="Epimerase_deHydtase"/>
</dbReference>
<comment type="caution">
    <text evidence="3">The sequence shown here is derived from an EMBL/GenBank/DDBJ whole genome shotgun (WGS) entry which is preliminary data.</text>
</comment>
<dbReference type="InterPro" id="IPR036291">
    <property type="entry name" value="NAD(P)-bd_dom_sf"/>
</dbReference>
<reference evidence="3" key="1">
    <citation type="journal article" date="2015" name="Nature">
        <title>Complex archaea that bridge the gap between prokaryotes and eukaryotes.</title>
        <authorList>
            <person name="Spang A."/>
            <person name="Saw J.H."/>
            <person name="Jorgensen S.L."/>
            <person name="Zaremba-Niedzwiedzka K."/>
            <person name="Martijn J."/>
            <person name="Lind A.E."/>
            <person name="van Eijk R."/>
            <person name="Schleper C."/>
            <person name="Guy L."/>
            <person name="Ettema T.J."/>
        </authorList>
    </citation>
    <scope>NUCLEOTIDE SEQUENCE</scope>
</reference>
<evidence type="ECO:0000256" key="1">
    <source>
        <dbReference type="ARBA" id="ARBA00007637"/>
    </source>
</evidence>
<comment type="similarity">
    <text evidence="1">Belongs to the NAD(P)-dependent epimerase/dehydratase family.</text>
</comment>
<accession>A0A0F9VFK4</accession>
<evidence type="ECO:0000313" key="3">
    <source>
        <dbReference type="EMBL" id="KKN72341.1"/>
    </source>
</evidence>
<sequence>MSQTVLVTGASGFIGGALVRILSRVGSQIDYKVIPMVRKPSGLPNEVVLDFEDSDFGREIRKMQPVDAIVHLGAKVDIGAEFTWSNSLHSSNVLATSILARWAGDIGAYFIFTSTVMVHGTQTSEITASTGINLDTGYADSKWLAEKSIELLEPEHLILRLAGVYGNNGPEHLGINKAITRAQNGEIPTLTGDGAGKRNYIYVADLAKLLLFCLKSRITGTHLVAGTEVISIAEMLQMICDTFLPGTQPIRNAGPRGRDQIVEHSKELHWRMKGFEEALRNMKKWHEAEKTE</sequence>
<dbReference type="Gene3D" id="3.40.50.720">
    <property type="entry name" value="NAD(P)-binding Rossmann-like Domain"/>
    <property type="match status" value="1"/>
</dbReference>
<organism evidence="3">
    <name type="scientific">marine sediment metagenome</name>
    <dbReference type="NCBI Taxonomy" id="412755"/>
    <lineage>
        <taxon>unclassified sequences</taxon>
        <taxon>metagenomes</taxon>
        <taxon>ecological metagenomes</taxon>
    </lineage>
</organism>
<dbReference type="PANTHER" id="PTHR43000">
    <property type="entry name" value="DTDP-D-GLUCOSE 4,6-DEHYDRATASE-RELATED"/>
    <property type="match status" value="1"/>
</dbReference>
<protein>
    <recommendedName>
        <fullName evidence="2">NAD-dependent epimerase/dehydratase domain-containing protein</fullName>
    </recommendedName>
</protein>
<dbReference type="EMBL" id="LAZR01000364">
    <property type="protein sequence ID" value="KKN72341.1"/>
    <property type="molecule type" value="Genomic_DNA"/>
</dbReference>
<name>A0A0F9VFK4_9ZZZZ</name>
<feature type="domain" description="NAD-dependent epimerase/dehydratase" evidence="2">
    <location>
        <begin position="5"/>
        <end position="216"/>
    </location>
</feature>
<evidence type="ECO:0000259" key="2">
    <source>
        <dbReference type="Pfam" id="PF01370"/>
    </source>
</evidence>